<dbReference type="EMBL" id="CP118606">
    <property type="protein sequence ID" value="WEF20836.1"/>
    <property type="molecule type" value="Genomic_DNA"/>
</dbReference>
<evidence type="ECO:0000256" key="2">
    <source>
        <dbReference type="ARBA" id="ARBA00022679"/>
    </source>
</evidence>
<comment type="similarity">
    <text evidence="1">Belongs to the gamma-glutamyltransferase family.</text>
</comment>
<dbReference type="InterPro" id="IPR043137">
    <property type="entry name" value="GGT_ssub_C"/>
</dbReference>
<dbReference type="GO" id="GO:0103068">
    <property type="term" value="F:leukotriene C4 gamma-glutamyl transferase activity"/>
    <property type="evidence" value="ECO:0007669"/>
    <property type="project" value="UniProtKB-EC"/>
</dbReference>
<proteinExistence type="inferred from homology"/>
<dbReference type="SUPFAM" id="SSF56235">
    <property type="entry name" value="N-terminal nucleophile aminohydrolases (Ntn hydrolases)"/>
    <property type="match status" value="1"/>
</dbReference>
<name>A0AAJ5VAT5_MICMQ</name>
<evidence type="ECO:0000256" key="3">
    <source>
        <dbReference type="ARBA" id="ARBA00022801"/>
    </source>
</evidence>
<evidence type="ECO:0000256" key="6">
    <source>
        <dbReference type="SAM" id="SignalP"/>
    </source>
</evidence>
<evidence type="ECO:0000313" key="8">
    <source>
        <dbReference type="Proteomes" id="UP001214756"/>
    </source>
</evidence>
<keyword evidence="3" id="KW-0378">Hydrolase</keyword>
<dbReference type="EC" id="2.3.2.2" evidence="7"/>
<dbReference type="GO" id="GO:0016787">
    <property type="term" value="F:hydrolase activity"/>
    <property type="evidence" value="ECO:0007669"/>
    <property type="project" value="UniProtKB-KW"/>
</dbReference>
<keyword evidence="7" id="KW-0012">Acyltransferase</keyword>
<evidence type="ECO:0000256" key="1">
    <source>
        <dbReference type="ARBA" id="ARBA00009381"/>
    </source>
</evidence>
<dbReference type="Gene3D" id="1.10.246.130">
    <property type="match status" value="1"/>
</dbReference>
<dbReference type="PRINTS" id="PR01210">
    <property type="entry name" value="GGTRANSPTASE"/>
</dbReference>
<keyword evidence="6" id="KW-0732">Signal</keyword>
<protein>
    <submittedName>
        <fullName evidence="7">Gamma-glutamyltransferase</fullName>
        <ecNumber evidence="7">2.3.2.2</ecNumber>
    </submittedName>
</protein>
<feature type="compositionally biased region" description="Low complexity" evidence="5">
    <location>
        <begin position="30"/>
        <end position="41"/>
    </location>
</feature>
<evidence type="ECO:0000313" key="7">
    <source>
        <dbReference type="EMBL" id="WEF20836.1"/>
    </source>
</evidence>
<dbReference type="AlphaFoldDB" id="A0AAJ5VAT5"/>
<reference evidence="7" key="1">
    <citation type="submission" date="2023-02" db="EMBL/GenBank/DDBJ databases">
        <title>Genome sequence of Microbacterium liquefaciens B1075.</title>
        <authorList>
            <person name="Cao J."/>
            <person name="Li X."/>
        </authorList>
    </citation>
    <scope>NUCLEOTIDE SEQUENCE</scope>
    <source>
        <strain evidence="7">B1075</strain>
    </source>
</reference>
<dbReference type="PANTHER" id="PTHR43199">
    <property type="entry name" value="GLUTATHIONE HYDROLASE"/>
    <property type="match status" value="1"/>
</dbReference>
<gene>
    <name evidence="7" type="ORF">PWF71_16335</name>
</gene>
<dbReference type="Pfam" id="PF01019">
    <property type="entry name" value="G_glu_transpept"/>
    <property type="match status" value="1"/>
</dbReference>
<dbReference type="PANTHER" id="PTHR43199:SF1">
    <property type="entry name" value="GLUTATHIONE HYDROLASE PROENZYME"/>
    <property type="match status" value="1"/>
</dbReference>
<dbReference type="RefSeq" id="WP_275093155.1">
    <property type="nucleotide sequence ID" value="NZ_CP118606.1"/>
</dbReference>
<dbReference type="InterPro" id="IPR051792">
    <property type="entry name" value="GGT_bact"/>
</dbReference>
<feature type="region of interest" description="Disordered" evidence="5">
    <location>
        <begin position="27"/>
        <end position="52"/>
    </location>
</feature>
<evidence type="ECO:0000256" key="5">
    <source>
        <dbReference type="SAM" id="MobiDB-lite"/>
    </source>
</evidence>
<organism evidence="7 8">
    <name type="scientific">Microbacterium maritypicum</name>
    <name type="common">Microbacterium liquefaciens</name>
    <dbReference type="NCBI Taxonomy" id="33918"/>
    <lineage>
        <taxon>Bacteria</taxon>
        <taxon>Bacillati</taxon>
        <taxon>Actinomycetota</taxon>
        <taxon>Actinomycetes</taxon>
        <taxon>Micrococcales</taxon>
        <taxon>Microbacteriaceae</taxon>
        <taxon>Microbacterium</taxon>
    </lineage>
</organism>
<accession>A0AAJ5VAT5</accession>
<dbReference type="Gene3D" id="3.60.20.40">
    <property type="match status" value="1"/>
</dbReference>
<keyword evidence="4" id="KW-0865">Zymogen</keyword>
<dbReference type="PROSITE" id="PS51257">
    <property type="entry name" value="PROKAR_LIPOPROTEIN"/>
    <property type="match status" value="1"/>
</dbReference>
<evidence type="ECO:0000256" key="4">
    <source>
        <dbReference type="ARBA" id="ARBA00023145"/>
    </source>
</evidence>
<feature type="chain" id="PRO_5042573463" evidence="6">
    <location>
        <begin position="23"/>
        <end position="539"/>
    </location>
</feature>
<sequence>MPRLATRPAVLAALVLVTAMLAGCTPIEPTPTRSPLSSSTPSPTPTLPPLAQGAVAAGHPLSAEAGTAVLRQGGNAVDAAIAAAFADTVLQPDASSIGGGGSAIIADSDDLDYVDYRDEVNVAGTVPSSGAGIPGFVAGMAALHERYGTLPWEALLEPAIALARDGAPLSSYLAGQLQYLPGGAADVPPFYDADGRRLLADATFVQSTLAETLSTIATEGADAFYTGSLVPRLADVPGIDAESLAAYEVQWSDPPAGTFGDYTVVSAAPALPGAAVIQQLQIEEALGIAGAVPGSADFIDIQTRAWRIANNSIQTLFGDPNFVDVPVDALTDPEANAALAASAGAAGTAEGEDVDGNTTHISVVDENGLTVSMTNTVTDFWGSKQYVAGFFFNNSLKRFNDIGTAGLNVVRPGARSVSWSAPSLVLDATGRPVLVVGLPGGRQIPSTLATVIALWAMHDASVEEAVLAPRFQLLTNDVLRLESDSVAAELRGRGYTVEVSGYPPVFGSVQALEIDWQTRSVTGFADPRRAAGVSYTGSG</sequence>
<feature type="signal peptide" evidence="6">
    <location>
        <begin position="1"/>
        <end position="22"/>
    </location>
</feature>
<keyword evidence="2 7" id="KW-0808">Transferase</keyword>
<dbReference type="Proteomes" id="UP001214756">
    <property type="component" value="Chromosome"/>
</dbReference>
<dbReference type="InterPro" id="IPR029055">
    <property type="entry name" value="Ntn_hydrolases_N"/>
</dbReference>
<dbReference type="InterPro" id="IPR043138">
    <property type="entry name" value="GGT_lsub"/>
</dbReference>